<dbReference type="Pfam" id="PF10108">
    <property type="entry name" value="DNA_pol_B_exo2"/>
    <property type="match status" value="1"/>
</dbReference>
<evidence type="ECO:0000313" key="2">
    <source>
        <dbReference type="EMBL" id="KUG25551.1"/>
    </source>
</evidence>
<dbReference type="GO" id="GO:0003676">
    <property type="term" value="F:nucleic acid binding"/>
    <property type="evidence" value="ECO:0007669"/>
    <property type="project" value="InterPro"/>
</dbReference>
<dbReference type="InterPro" id="IPR019288">
    <property type="entry name" value="3'-5'_exonuclease_PolB-like"/>
</dbReference>
<dbReference type="SUPFAM" id="SSF53098">
    <property type="entry name" value="Ribonuclease H-like"/>
    <property type="match status" value="1"/>
</dbReference>
<dbReference type="Gene3D" id="3.30.420.10">
    <property type="entry name" value="Ribonuclease H-like superfamily/Ribonuclease H"/>
    <property type="match status" value="1"/>
</dbReference>
<dbReference type="EMBL" id="LNQE01000655">
    <property type="protein sequence ID" value="KUG25551.1"/>
    <property type="molecule type" value="Genomic_DNA"/>
</dbReference>
<name>A0A0W8FXB7_9ZZZZ</name>
<evidence type="ECO:0000259" key="1">
    <source>
        <dbReference type="Pfam" id="PF10108"/>
    </source>
</evidence>
<sequence length="229" mass="26853">MQLVFDIETVGFDIDTLSDSQKEFLLRYAEKEKDEETRSQKIDEAVRYLSLYPFTAKVVAIGLYHTQMEKALVLYEGDKDQKNVVSDDEHVVYKAMPEVDILKTFWQYAEKVEKFISFNGRNFDIPFLMLRSAVLKIKPTVNFLGNRFNTSKHIDLLEQFTFYGLIRKFNLDFYCHAFGIESPKSKGVSGMEVKQLYEAGRIEEIAVYCGQDIRATYELYKIWNEYLNM</sequence>
<dbReference type="InterPro" id="IPR012337">
    <property type="entry name" value="RNaseH-like_sf"/>
</dbReference>
<proteinExistence type="predicted"/>
<accession>A0A0W8FXB7</accession>
<feature type="domain" description="Predicted 3'-5' exonuclease PolB-like" evidence="1">
    <location>
        <begin position="94"/>
        <end position="220"/>
    </location>
</feature>
<comment type="caution">
    <text evidence="2">The sequence shown here is derived from an EMBL/GenBank/DDBJ whole genome shotgun (WGS) entry which is preliminary data.</text>
</comment>
<organism evidence="2">
    <name type="scientific">hydrocarbon metagenome</name>
    <dbReference type="NCBI Taxonomy" id="938273"/>
    <lineage>
        <taxon>unclassified sequences</taxon>
        <taxon>metagenomes</taxon>
        <taxon>ecological metagenomes</taxon>
    </lineage>
</organism>
<gene>
    <name evidence="2" type="ORF">ASZ90_004627</name>
</gene>
<dbReference type="AlphaFoldDB" id="A0A0W8FXB7"/>
<protein>
    <submittedName>
        <fullName evidence="2">Polysaccharide biosynthesis protein wlax</fullName>
    </submittedName>
</protein>
<reference evidence="2" key="1">
    <citation type="journal article" date="2015" name="Proc. Natl. Acad. Sci. U.S.A.">
        <title>Networks of energetic and metabolic interactions define dynamics in microbial communities.</title>
        <authorList>
            <person name="Embree M."/>
            <person name="Liu J.K."/>
            <person name="Al-Bassam M.M."/>
            <person name="Zengler K."/>
        </authorList>
    </citation>
    <scope>NUCLEOTIDE SEQUENCE</scope>
</reference>
<dbReference type="InterPro" id="IPR036397">
    <property type="entry name" value="RNaseH_sf"/>
</dbReference>